<name>D3V0E9_XENBS</name>
<organism evidence="1 2">
    <name type="scientific">Xenorhabdus bovienii (strain SS-2004)</name>
    <name type="common">Xenorhabdus nematophila subsp. bovienii</name>
    <dbReference type="NCBI Taxonomy" id="406818"/>
    <lineage>
        <taxon>Bacteria</taxon>
        <taxon>Pseudomonadati</taxon>
        <taxon>Pseudomonadota</taxon>
        <taxon>Gammaproteobacteria</taxon>
        <taxon>Enterobacterales</taxon>
        <taxon>Morganellaceae</taxon>
        <taxon>Xenorhabdus</taxon>
    </lineage>
</organism>
<dbReference type="HOGENOM" id="CLU_3013311_0_0_6"/>
<dbReference type="STRING" id="406818.XBJ1_1390"/>
<dbReference type="Proteomes" id="UP000002045">
    <property type="component" value="Chromosome"/>
</dbReference>
<dbReference type="EMBL" id="FN667741">
    <property type="protein sequence ID" value="CBJ80523.1"/>
    <property type="molecule type" value="Genomic_DNA"/>
</dbReference>
<protein>
    <submittedName>
        <fullName evidence="1">Uncharacterized protein</fullName>
    </submittedName>
</protein>
<evidence type="ECO:0000313" key="1">
    <source>
        <dbReference type="EMBL" id="CBJ80523.1"/>
    </source>
</evidence>
<accession>D3V0E9</accession>
<dbReference type="AlphaFoldDB" id="D3V0E9"/>
<sequence>MNIDACCKYILNSTGARNYFLPPCYIIHYNLSSIEEYQYPVGFNLATSYHLPRRFE</sequence>
<proteinExistence type="predicted"/>
<reference evidence="1" key="1">
    <citation type="journal article" date="2011" name="PLoS ONE">
        <title>The entomopathogenic bacterial endosymbionts xenorhabdus and photorhabdus: convergent lifestyles from divergent genomes.</title>
        <authorList>
            <person name="Chaston J.M."/>
            <person name="Suen G."/>
            <person name="Tucker S.L."/>
            <person name="Andersen A.W."/>
            <person name="Bhasin A."/>
            <person name="Bode E."/>
            <person name="Bode H.B."/>
            <person name="Brachmann A.O."/>
            <person name="Cowles C.E."/>
            <person name="Cowles K.N."/>
            <person name="Darby C."/>
            <person name="de Leon L."/>
            <person name="Drace K."/>
            <person name="Du Z."/>
            <person name="Givaudan A."/>
            <person name="Herbert Tran E.E."/>
            <person name="Jewell K.A."/>
            <person name="Knack J.J."/>
            <person name="Krasomil-Osterfeld K.C."/>
            <person name="Kukor R."/>
            <person name="Lanois A."/>
            <person name="Latreille P."/>
            <person name="Leimgruber N.K."/>
            <person name="Lipke C.M."/>
            <person name="Liu R."/>
            <person name="Lu X."/>
            <person name="Martens E.C."/>
            <person name="Marri P.R."/>
            <person name="Medigue C."/>
            <person name="Menard M.L."/>
            <person name="Miller N.M."/>
            <person name="Morales-Soto N."/>
            <person name="Norton S."/>
            <person name="Ogier J.C."/>
            <person name="Orchard S.S."/>
            <person name="Park D."/>
            <person name="Park Y."/>
            <person name="Qurollo B.A."/>
            <person name="Sugar D.R."/>
            <person name="Richards G.R."/>
            <person name="Rouy Z."/>
            <person name="Slominski B."/>
            <person name="Slominski K."/>
            <person name="Snyder H."/>
            <person name="Tjaden B.C."/>
            <person name="van der Hoeven R."/>
            <person name="Welch R.D."/>
            <person name="Wheeler C."/>
            <person name="Xiang B."/>
            <person name="Barbazuk B."/>
            <person name="Gaudriault S."/>
            <person name="Goodner B."/>
            <person name="Slater S.C."/>
            <person name="Forst S."/>
            <person name="Goldman B.S."/>
            <person name="Goodrich-Blair H."/>
        </authorList>
    </citation>
    <scope>NUCLEOTIDE SEQUENCE [LARGE SCALE GENOMIC DNA]</scope>
    <source>
        <strain evidence="1">SS-2004</strain>
    </source>
</reference>
<gene>
    <name evidence="1" type="ordered locus">XBJ1_1390</name>
</gene>
<dbReference type="KEGG" id="xbo:XBJ1_1390"/>
<evidence type="ECO:0000313" key="2">
    <source>
        <dbReference type="Proteomes" id="UP000002045"/>
    </source>
</evidence>